<name>A0A1V2IF12_9ACTN</name>
<evidence type="ECO:0000256" key="1">
    <source>
        <dbReference type="ARBA" id="ARBA00022801"/>
    </source>
</evidence>
<dbReference type="Pfam" id="PF20434">
    <property type="entry name" value="BD-FAE"/>
    <property type="match status" value="1"/>
</dbReference>
<keyword evidence="4" id="KW-1185">Reference proteome</keyword>
<dbReference type="Proteomes" id="UP000188929">
    <property type="component" value="Unassembled WGS sequence"/>
</dbReference>
<protein>
    <submittedName>
        <fullName evidence="3">Alpha/beta hydrolase</fullName>
    </submittedName>
</protein>
<dbReference type="OrthoDB" id="255603at2"/>
<sequence length="261" mass="26988">MRPAIHRYGPDPDQFGELWLPADDAGASPTTGAPTTGTVIFLHGGFWRARYGASEGWPPAADLARRGYTVWNLEYRRVGRGGGWPATFADVAAGIDLLADLPVDRSRVVAIGHSAGGHLATWAAGRAKLPAAAPGAGPRVELTAVVSLAGALWLADCARGGVGGTAALDLMGGGPDDLPEQYRLADPSAAIPLPLPVLCVHARADDEVPFDQSVRYVEAATAAGATASLLEAQGDHYTLTDPSSPDWSLLVDLLPGLLSAS</sequence>
<reference evidence="4" key="1">
    <citation type="submission" date="2016-10" db="EMBL/GenBank/DDBJ databases">
        <title>Frankia sp. NRRL B-16386 Genome sequencing.</title>
        <authorList>
            <person name="Ghodhbane-Gtari F."/>
            <person name="Swanson E."/>
            <person name="Gueddou A."/>
            <person name="Hezbri K."/>
            <person name="Ktari K."/>
            <person name="Nouioui I."/>
            <person name="Morris K."/>
            <person name="Simpson S."/>
            <person name="Abebe-Akele F."/>
            <person name="Thomas K."/>
            <person name="Gtari M."/>
            <person name="Tisa L.S."/>
        </authorList>
    </citation>
    <scope>NUCLEOTIDE SEQUENCE [LARGE SCALE GENOMIC DNA]</scope>
    <source>
        <strain evidence="4">NRRL B-16386</strain>
    </source>
</reference>
<dbReference type="STRING" id="1834516.BL253_11020"/>
<gene>
    <name evidence="3" type="ORF">BL253_11020</name>
</gene>
<evidence type="ECO:0000259" key="2">
    <source>
        <dbReference type="Pfam" id="PF20434"/>
    </source>
</evidence>
<accession>A0A1V2IF12</accession>
<organism evidence="3 4">
    <name type="scientific">Pseudofrankia asymbiotica</name>
    <dbReference type="NCBI Taxonomy" id="1834516"/>
    <lineage>
        <taxon>Bacteria</taxon>
        <taxon>Bacillati</taxon>
        <taxon>Actinomycetota</taxon>
        <taxon>Actinomycetes</taxon>
        <taxon>Frankiales</taxon>
        <taxon>Frankiaceae</taxon>
        <taxon>Pseudofrankia</taxon>
    </lineage>
</organism>
<dbReference type="InterPro" id="IPR049492">
    <property type="entry name" value="BD-FAE-like_dom"/>
</dbReference>
<dbReference type="SUPFAM" id="SSF53474">
    <property type="entry name" value="alpha/beta-Hydrolases"/>
    <property type="match status" value="1"/>
</dbReference>
<dbReference type="EMBL" id="MOMC01000019">
    <property type="protein sequence ID" value="ONH31056.1"/>
    <property type="molecule type" value="Genomic_DNA"/>
</dbReference>
<dbReference type="Gene3D" id="3.40.50.1820">
    <property type="entry name" value="alpha/beta hydrolase"/>
    <property type="match status" value="1"/>
</dbReference>
<dbReference type="PANTHER" id="PTHR48081">
    <property type="entry name" value="AB HYDROLASE SUPERFAMILY PROTEIN C4A8.06C"/>
    <property type="match status" value="1"/>
</dbReference>
<evidence type="ECO:0000313" key="4">
    <source>
        <dbReference type="Proteomes" id="UP000188929"/>
    </source>
</evidence>
<dbReference type="InterPro" id="IPR029058">
    <property type="entry name" value="AB_hydrolase_fold"/>
</dbReference>
<feature type="domain" description="BD-FAE-like" evidence="2">
    <location>
        <begin position="30"/>
        <end position="216"/>
    </location>
</feature>
<dbReference type="AlphaFoldDB" id="A0A1V2IF12"/>
<dbReference type="RefSeq" id="WP_076816131.1">
    <property type="nucleotide sequence ID" value="NZ_MOMC01000019.1"/>
</dbReference>
<evidence type="ECO:0000313" key="3">
    <source>
        <dbReference type="EMBL" id="ONH31056.1"/>
    </source>
</evidence>
<comment type="caution">
    <text evidence="3">The sequence shown here is derived from an EMBL/GenBank/DDBJ whole genome shotgun (WGS) entry which is preliminary data.</text>
</comment>
<dbReference type="InterPro" id="IPR050300">
    <property type="entry name" value="GDXG_lipolytic_enzyme"/>
</dbReference>
<proteinExistence type="predicted"/>
<dbReference type="GO" id="GO:0016787">
    <property type="term" value="F:hydrolase activity"/>
    <property type="evidence" value="ECO:0007669"/>
    <property type="project" value="UniProtKB-KW"/>
</dbReference>
<keyword evidence="1 3" id="KW-0378">Hydrolase</keyword>